<dbReference type="EMBL" id="DAATAH010000145">
    <property type="protein sequence ID" value="HAE7767925.1"/>
    <property type="molecule type" value="Genomic_DNA"/>
</dbReference>
<proteinExistence type="predicted"/>
<reference evidence="1" key="1">
    <citation type="journal article" date="2018" name="Genome Biol.">
        <title>SKESA: strategic k-mer extension for scrupulous assemblies.</title>
        <authorList>
            <person name="Souvorov A."/>
            <person name="Agarwala R."/>
            <person name="Lipman D.J."/>
        </authorList>
    </citation>
    <scope>NUCLEOTIDE SEQUENCE</scope>
    <source>
        <strain evidence="1">2584-68</strain>
    </source>
</reference>
<accession>A0A736R9M6</accession>
<name>A0A736R9M6_SALHO</name>
<evidence type="ECO:0000313" key="1">
    <source>
        <dbReference type="EMBL" id="HAE7767925.1"/>
    </source>
</evidence>
<protein>
    <submittedName>
        <fullName evidence="1">YkgJ family cysteine cluster protein</fullName>
    </submittedName>
</protein>
<organism evidence="1">
    <name type="scientific">Salmonella enterica subsp. houtenae serovar 45:g,z51:-</name>
    <dbReference type="NCBI Taxonomy" id="1967611"/>
    <lineage>
        <taxon>Bacteria</taxon>
        <taxon>Pseudomonadati</taxon>
        <taxon>Pseudomonadota</taxon>
        <taxon>Gammaproteobacteria</taxon>
        <taxon>Enterobacterales</taxon>
        <taxon>Enterobacteriaceae</taxon>
        <taxon>Salmonella</taxon>
    </lineage>
</organism>
<dbReference type="InterPro" id="IPR005358">
    <property type="entry name" value="Puta_zinc/iron-chelating_dom"/>
</dbReference>
<gene>
    <name evidence="1" type="ORF">GNB58_005064</name>
</gene>
<dbReference type="AlphaFoldDB" id="A0A736R9M6"/>
<reference evidence="1" key="2">
    <citation type="submission" date="2018-07" db="EMBL/GenBank/DDBJ databases">
        <authorList>
            <consortium name="NCBI Pathogen Detection Project"/>
        </authorList>
    </citation>
    <scope>NUCLEOTIDE SEQUENCE</scope>
    <source>
        <strain evidence="1">2584-68</strain>
    </source>
</reference>
<sequence length="203" mass="23618">MKLLQFLKSFSFKNTKNTPVTFIDRNETRELPEIPDYIIEECQSLQLKLNTTKNDPFSSLRLIYNFLDTYSKFASTFTVCSKGCSSCCKIAVKVTALEASYIEKCTNHKIKENKKRKAKSNTDCPFLISDICSIYEYRPFNCRTFFTIDDPKYCKTPDEPHNVYGTNGGEGVAIIHQFRKYIDRLNGKRTVNDIRKFFDRDDN</sequence>
<comment type="caution">
    <text evidence="1">The sequence shown here is derived from an EMBL/GenBank/DDBJ whole genome shotgun (WGS) entry which is preliminary data.</text>
</comment>
<dbReference type="Pfam" id="PF03692">
    <property type="entry name" value="CxxCxxCC"/>
    <property type="match status" value="1"/>
</dbReference>